<feature type="region of interest" description="Disordered" evidence="1">
    <location>
        <begin position="1"/>
        <end position="24"/>
    </location>
</feature>
<sequence>MDSTFLPDLSDPPERNLAVTEAQDETRVADIAGKAKQDDICEVESEKKELGTGRSGERVENNDIEEHGNIGNVIVGGQGSKSWSLVSPAKIKRSTASTSKGSDEIQISSSKFSVLCDEAEEGEIVGDGQHRDEEETVEVEEVDEQEEVSEEDLLEDNILAQQGKVKEKAIQKKG</sequence>
<proteinExistence type="predicted"/>
<name>A0A8S9GA59_BRACR</name>
<protein>
    <submittedName>
        <fullName evidence="2">Uncharacterized protein</fullName>
    </submittedName>
</protein>
<feature type="region of interest" description="Disordered" evidence="1">
    <location>
        <begin position="45"/>
        <end position="77"/>
    </location>
</feature>
<dbReference type="AlphaFoldDB" id="A0A8S9GA59"/>
<feature type="compositionally biased region" description="Basic and acidic residues" evidence="1">
    <location>
        <begin position="164"/>
        <end position="174"/>
    </location>
</feature>
<evidence type="ECO:0000256" key="1">
    <source>
        <dbReference type="SAM" id="MobiDB-lite"/>
    </source>
</evidence>
<feature type="compositionally biased region" description="Acidic residues" evidence="1">
    <location>
        <begin position="134"/>
        <end position="155"/>
    </location>
</feature>
<gene>
    <name evidence="2" type="ORF">F2Q68_00030358</name>
</gene>
<reference evidence="2" key="1">
    <citation type="submission" date="2019-12" db="EMBL/GenBank/DDBJ databases">
        <title>Genome sequencing and annotation of Brassica cretica.</title>
        <authorList>
            <person name="Studholme D.J."/>
            <person name="Sarris P.F."/>
        </authorList>
    </citation>
    <scope>NUCLEOTIDE SEQUENCE</scope>
    <source>
        <strain evidence="2">PFS-001/15</strain>
        <tissue evidence="2">Leaf</tissue>
    </source>
</reference>
<dbReference type="Proteomes" id="UP000712281">
    <property type="component" value="Unassembled WGS sequence"/>
</dbReference>
<accession>A0A8S9GA59</accession>
<feature type="compositionally biased region" description="Basic and acidic residues" evidence="1">
    <location>
        <begin position="45"/>
        <end position="68"/>
    </location>
</feature>
<evidence type="ECO:0000313" key="3">
    <source>
        <dbReference type="Proteomes" id="UP000712281"/>
    </source>
</evidence>
<organism evidence="2 3">
    <name type="scientific">Brassica cretica</name>
    <name type="common">Mustard</name>
    <dbReference type="NCBI Taxonomy" id="69181"/>
    <lineage>
        <taxon>Eukaryota</taxon>
        <taxon>Viridiplantae</taxon>
        <taxon>Streptophyta</taxon>
        <taxon>Embryophyta</taxon>
        <taxon>Tracheophyta</taxon>
        <taxon>Spermatophyta</taxon>
        <taxon>Magnoliopsida</taxon>
        <taxon>eudicotyledons</taxon>
        <taxon>Gunneridae</taxon>
        <taxon>Pentapetalae</taxon>
        <taxon>rosids</taxon>
        <taxon>malvids</taxon>
        <taxon>Brassicales</taxon>
        <taxon>Brassicaceae</taxon>
        <taxon>Brassiceae</taxon>
        <taxon>Brassica</taxon>
    </lineage>
</organism>
<dbReference type="EMBL" id="QGKW02002005">
    <property type="protein sequence ID" value="KAF2540102.1"/>
    <property type="molecule type" value="Genomic_DNA"/>
</dbReference>
<comment type="caution">
    <text evidence="2">The sequence shown here is derived from an EMBL/GenBank/DDBJ whole genome shotgun (WGS) entry which is preliminary data.</text>
</comment>
<evidence type="ECO:0000313" key="2">
    <source>
        <dbReference type="EMBL" id="KAF2540102.1"/>
    </source>
</evidence>
<feature type="region of interest" description="Disordered" evidence="1">
    <location>
        <begin position="121"/>
        <end position="174"/>
    </location>
</feature>